<organism evidence="3 4">
    <name type="scientific">Roseburia yibonii</name>
    <dbReference type="NCBI Taxonomy" id="2763063"/>
    <lineage>
        <taxon>Bacteria</taxon>
        <taxon>Bacillati</taxon>
        <taxon>Bacillota</taxon>
        <taxon>Clostridia</taxon>
        <taxon>Lachnospirales</taxon>
        <taxon>Lachnospiraceae</taxon>
        <taxon>Roseburia</taxon>
    </lineage>
</organism>
<dbReference type="Proteomes" id="UP000621540">
    <property type="component" value="Unassembled WGS sequence"/>
</dbReference>
<evidence type="ECO:0000313" key="3">
    <source>
        <dbReference type="EMBL" id="MBC5753822.1"/>
    </source>
</evidence>
<keyword evidence="3" id="KW-0969">Cilium</keyword>
<dbReference type="InterPro" id="IPR038610">
    <property type="entry name" value="FliK-like_C_sf"/>
</dbReference>
<evidence type="ECO:0000256" key="1">
    <source>
        <dbReference type="SAM" id="MobiDB-lite"/>
    </source>
</evidence>
<proteinExistence type="predicted"/>
<keyword evidence="3" id="KW-0966">Cell projection</keyword>
<sequence length="597" mass="64190">MQISDLFGQYDRNTAVNSQGTGNATGVSGTNPTLAQAMRMLPAGSVFEATVNEMENGEVLLGLSDGRNVSARLSAGVSLNVGESMFFQVKSNNGMQIEIRPFQTGPEGNPTLLKALDAAGLNVNDKNLTLVNTMMQEQMPIDKSSLMAMVRLSGSHPNVAPATLVEMTKLGLPVTEENAAAFENYKTDQNAMMKELNTLFETLPEMAGNETMSVSDAIAFHKEITAMLADTETAGSVTVKGQEASQTPQVELVAGEAKTGTAQTTEAGAENGASQTAKAAETVTESGAAQTTEAAAENGTAQTAQAAETIAETGTAAQTSQPGGAEAGMPARLAAVLDPAQLEDLKSVYAELSGKDTDISKLTPKQFLAELSGLLADGGDGREHVVRKLFAGKSYQQVLRSALEEEWLLKPQDIRDSGKMNEFYARVDRQMGQLSQILAEAGGNTQTAQAASDLSNNINFMNVLNQTYTYMQIPLKMAHQNAKGDLYVYTNKRKLAEKDGELSAFLHLDMEHLGSTDVSVKMHGKNVGTRFYLSDEASYQVVEAHVPLLQQQLEKLGYQCRIDVENEEKKVDLVDDFLKRDKPAGGMVHRYSFDMRA</sequence>
<keyword evidence="3" id="KW-0282">Flagellum</keyword>
<dbReference type="InterPro" id="IPR021136">
    <property type="entry name" value="Flagellar_hook_control-like_C"/>
</dbReference>
<dbReference type="EMBL" id="JACOQH010000004">
    <property type="protein sequence ID" value="MBC5753822.1"/>
    <property type="molecule type" value="Genomic_DNA"/>
</dbReference>
<protein>
    <submittedName>
        <fullName evidence="3">Flagellar hook-length control protein FliK</fullName>
    </submittedName>
</protein>
<comment type="caution">
    <text evidence="3">The sequence shown here is derived from an EMBL/GenBank/DDBJ whole genome shotgun (WGS) entry which is preliminary data.</text>
</comment>
<feature type="domain" description="Flagellar hook-length control protein-like C-terminal" evidence="2">
    <location>
        <begin position="493"/>
        <end position="560"/>
    </location>
</feature>
<accession>A0ABR7IA60</accession>
<evidence type="ECO:0000259" key="2">
    <source>
        <dbReference type="Pfam" id="PF02120"/>
    </source>
</evidence>
<evidence type="ECO:0000313" key="4">
    <source>
        <dbReference type="Proteomes" id="UP000621540"/>
    </source>
</evidence>
<feature type="compositionally biased region" description="Low complexity" evidence="1">
    <location>
        <begin position="255"/>
        <end position="273"/>
    </location>
</feature>
<feature type="region of interest" description="Disordered" evidence="1">
    <location>
        <begin position="255"/>
        <end position="279"/>
    </location>
</feature>
<reference evidence="3 4" key="1">
    <citation type="submission" date="2020-08" db="EMBL/GenBank/DDBJ databases">
        <title>Genome public.</title>
        <authorList>
            <person name="Liu C."/>
            <person name="Sun Q."/>
        </authorList>
    </citation>
    <scope>NUCLEOTIDE SEQUENCE [LARGE SCALE GENOMIC DNA]</scope>
    <source>
        <strain evidence="3 4">BX0805</strain>
    </source>
</reference>
<gene>
    <name evidence="3" type="ORF">H8Z76_07230</name>
</gene>
<name>A0ABR7IA60_9FIRM</name>
<dbReference type="RefSeq" id="WP_186982058.1">
    <property type="nucleotide sequence ID" value="NZ_JACOQH010000004.1"/>
</dbReference>
<dbReference type="Gene3D" id="3.30.750.140">
    <property type="match status" value="1"/>
</dbReference>
<keyword evidence="4" id="KW-1185">Reference proteome</keyword>
<dbReference type="Pfam" id="PF02120">
    <property type="entry name" value="Flg_hook"/>
    <property type="match status" value="1"/>
</dbReference>